<keyword evidence="2" id="KW-0413">Isomerase</keyword>
<evidence type="ECO:0000313" key="2">
    <source>
        <dbReference type="EMBL" id="MBB6053727.1"/>
    </source>
</evidence>
<dbReference type="Pfam" id="PF04945">
    <property type="entry name" value="YHS"/>
    <property type="match status" value="1"/>
</dbReference>
<dbReference type="PROSITE" id="PS51352">
    <property type="entry name" value="THIOREDOXIN_2"/>
    <property type="match status" value="1"/>
</dbReference>
<dbReference type="CDD" id="cd02966">
    <property type="entry name" value="TlpA_like_family"/>
    <property type="match status" value="1"/>
</dbReference>
<dbReference type="InterPro" id="IPR013766">
    <property type="entry name" value="Thioredoxin_domain"/>
</dbReference>
<evidence type="ECO:0000259" key="1">
    <source>
        <dbReference type="PROSITE" id="PS51352"/>
    </source>
</evidence>
<dbReference type="InterPro" id="IPR000866">
    <property type="entry name" value="AhpC/TSA"/>
</dbReference>
<dbReference type="PANTHER" id="PTHR42852">
    <property type="entry name" value="THIOL:DISULFIDE INTERCHANGE PROTEIN DSBE"/>
    <property type="match status" value="1"/>
</dbReference>
<comment type="caution">
    <text evidence="2">The sequence shown here is derived from an EMBL/GenBank/DDBJ whole genome shotgun (WGS) entry which is preliminary data.</text>
</comment>
<reference evidence="2 3" key="1">
    <citation type="submission" date="2020-08" db="EMBL/GenBank/DDBJ databases">
        <title>Genomic Encyclopedia of Type Strains, Phase IV (KMG-IV): sequencing the most valuable type-strain genomes for metagenomic binning, comparative biology and taxonomic classification.</title>
        <authorList>
            <person name="Goeker M."/>
        </authorList>
    </citation>
    <scope>NUCLEOTIDE SEQUENCE [LARGE SCALE GENOMIC DNA]</scope>
    <source>
        <strain evidence="2 3">DSM 23562</strain>
    </source>
</reference>
<dbReference type="AlphaFoldDB" id="A0A7W9SVP6"/>
<dbReference type="Pfam" id="PF00578">
    <property type="entry name" value="AhpC-TSA"/>
    <property type="match status" value="1"/>
</dbReference>
<dbReference type="PANTHER" id="PTHR42852:SF13">
    <property type="entry name" value="PROTEIN DIPZ"/>
    <property type="match status" value="1"/>
</dbReference>
<sequence>MRWFQERAQRVTGKLPAKALCFICSQSGESEEEKPAGAASYKGKTYYFCNKGEVERFLKDPEAYLPAPVPRPAPPFALKTPSGETVTLESLKGKLILVDFWATWCVPCVKAMPELQKLHEKYSARGLTVLGVSLDEEGAKKVVPFLAKSRVKFTYPILLNGETIWQAWGVKSVPSVLLVKDGQILQHWSGQIDTKELERAIQTRL</sequence>
<dbReference type="GO" id="GO:0016491">
    <property type="term" value="F:oxidoreductase activity"/>
    <property type="evidence" value="ECO:0007669"/>
    <property type="project" value="InterPro"/>
</dbReference>
<dbReference type="InterPro" id="IPR012348">
    <property type="entry name" value="RNR-like"/>
</dbReference>
<dbReference type="InterPro" id="IPR007029">
    <property type="entry name" value="YHS_dom"/>
</dbReference>
<dbReference type="GO" id="GO:0016853">
    <property type="term" value="F:isomerase activity"/>
    <property type="evidence" value="ECO:0007669"/>
    <property type="project" value="UniProtKB-KW"/>
</dbReference>
<accession>A0A7W9SVP6</accession>
<dbReference type="GO" id="GO:0016209">
    <property type="term" value="F:antioxidant activity"/>
    <property type="evidence" value="ECO:0007669"/>
    <property type="project" value="InterPro"/>
</dbReference>
<dbReference type="InterPro" id="IPR050553">
    <property type="entry name" value="Thioredoxin_ResA/DsbE_sf"/>
</dbReference>
<keyword evidence="3" id="KW-1185">Reference proteome</keyword>
<name>A0A7W9SVP6_ARMRO</name>
<dbReference type="Proteomes" id="UP000520814">
    <property type="component" value="Unassembled WGS sequence"/>
</dbReference>
<gene>
    <name evidence="2" type="ORF">HNQ39_005569</name>
</gene>
<proteinExistence type="predicted"/>
<dbReference type="SUPFAM" id="SSF52833">
    <property type="entry name" value="Thioredoxin-like"/>
    <property type="match status" value="1"/>
</dbReference>
<feature type="domain" description="Thioredoxin" evidence="1">
    <location>
        <begin position="67"/>
        <end position="205"/>
    </location>
</feature>
<evidence type="ECO:0000313" key="3">
    <source>
        <dbReference type="Proteomes" id="UP000520814"/>
    </source>
</evidence>
<organism evidence="2 3">
    <name type="scientific">Armatimonas rosea</name>
    <dbReference type="NCBI Taxonomy" id="685828"/>
    <lineage>
        <taxon>Bacteria</taxon>
        <taxon>Bacillati</taxon>
        <taxon>Armatimonadota</taxon>
        <taxon>Armatimonadia</taxon>
        <taxon>Armatimonadales</taxon>
        <taxon>Armatimonadaceae</taxon>
        <taxon>Armatimonas</taxon>
    </lineage>
</organism>
<dbReference type="Gene3D" id="1.10.620.20">
    <property type="entry name" value="Ribonucleotide Reductase, subunit A"/>
    <property type="match status" value="1"/>
</dbReference>
<dbReference type="Gene3D" id="3.40.30.10">
    <property type="entry name" value="Glutaredoxin"/>
    <property type="match status" value="1"/>
</dbReference>
<protein>
    <submittedName>
        <fullName evidence="2">Thiol-disulfide isomerase/thioredoxin</fullName>
    </submittedName>
</protein>
<dbReference type="InterPro" id="IPR036249">
    <property type="entry name" value="Thioredoxin-like_sf"/>
</dbReference>
<dbReference type="EMBL" id="JACHGW010000008">
    <property type="protein sequence ID" value="MBB6053727.1"/>
    <property type="molecule type" value="Genomic_DNA"/>
</dbReference>
<dbReference type="RefSeq" id="WP_184203819.1">
    <property type="nucleotide sequence ID" value="NZ_JACHGW010000008.1"/>
</dbReference>